<evidence type="ECO:0000313" key="2">
    <source>
        <dbReference type="EMBL" id="KIY51690.1"/>
    </source>
</evidence>
<sequence>MPFVQDNIVETIHVPAGIGGEGGELSRDERGGQCAETCSLRNGPSETQDERIDGGKGKRPARIAERMRQHKLCRPLLSGATHEAVEPKFQQNMRSSAASHRKARSAMRAWSAILQPPQTQPVKRTPNGGVVLIVT</sequence>
<protein>
    <submittedName>
        <fullName evidence="2">Uncharacterized protein</fullName>
    </submittedName>
</protein>
<evidence type="ECO:0000256" key="1">
    <source>
        <dbReference type="SAM" id="MobiDB-lite"/>
    </source>
</evidence>
<feature type="region of interest" description="Disordered" evidence="1">
    <location>
        <begin position="15"/>
        <end position="61"/>
    </location>
</feature>
<dbReference type="Proteomes" id="UP000054144">
    <property type="component" value="Unassembled WGS sequence"/>
</dbReference>
<accession>A0A0D7AIN1</accession>
<gene>
    <name evidence="2" type="ORF">FISHEDRAFT_56589</name>
</gene>
<dbReference type="AlphaFoldDB" id="A0A0D7AIN1"/>
<dbReference type="EMBL" id="KN881649">
    <property type="protein sequence ID" value="KIY51690.1"/>
    <property type="molecule type" value="Genomic_DNA"/>
</dbReference>
<feature type="compositionally biased region" description="Basic and acidic residues" evidence="1">
    <location>
        <begin position="48"/>
        <end position="61"/>
    </location>
</feature>
<evidence type="ECO:0000313" key="3">
    <source>
        <dbReference type="Proteomes" id="UP000054144"/>
    </source>
</evidence>
<organism evidence="2 3">
    <name type="scientific">Fistulina hepatica ATCC 64428</name>
    <dbReference type="NCBI Taxonomy" id="1128425"/>
    <lineage>
        <taxon>Eukaryota</taxon>
        <taxon>Fungi</taxon>
        <taxon>Dikarya</taxon>
        <taxon>Basidiomycota</taxon>
        <taxon>Agaricomycotina</taxon>
        <taxon>Agaricomycetes</taxon>
        <taxon>Agaricomycetidae</taxon>
        <taxon>Agaricales</taxon>
        <taxon>Fistulinaceae</taxon>
        <taxon>Fistulina</taxon>
    </lineage>
</organism>
<keyword evidence="3" id="KW-1185">Reference proteome</keyword>
<reference evidence="2 3" key="1">
    <citation type="journal article" date="2015" name="Fungal Genet. Biol.">
        <title>Evolution of novel wood decay mechanisms in Agaricales revealed by the genome sequences of Fistulina hepatica and Cylindrobasidium torrendii.</title>
        <authorList>
            <person name="Floudas D."/>
            <person name="Held B.W."/>
            <person name="Riley R."/>
            <person name="Nagy L.G."/>
            <person name="Koehler G."/>
            <person name="Ransdell A.S."/>
            <person name="Younus H."/>
            <person name="Chow J."/>
            <person name="Chiniquy J."/>
            <person name="Lipzen A."/>
            <person name="Tritt A."/>
            <person name="Sun H."/>
            <person name="Haridas S."/>
            <person name="LaButti K."/>
            <person name="Ohm R.A."/>
            <person name="Kues U."/>
            <person name="Blanchette R.A."/>
            <person name="Grigoriev I.V."/>
            <person name="Minto R.E."/>
            <person name="Hibbett D.S."/>
        </authorList>
    </citation>
    <scope>NUCLEOTIDE SEQUENCE [LARGE SCALE GENOMIC DNA]</scope>
    <source>
        <strain evidence="2 3">ATCC 64428</strain>
    </source>
</reference>
<name>A0A0D7AIN1_9AGAR</name>
<proteinExistence type="predicted"/>